<accession>A0A9P7LGK1</accession>
<evidence type="ECO:0000313" key="2">
    <source>
        <dbReference type="EMBL" id="KAG5759827.1"/>
    </source>
</evidence>
<dbReference type="SUPFAM" id="SSF56112">
    <property type="entry name" value="Protein kinase-like (PK-like)"/>
    <property type="match status" value="1"/>
</dbReference>
<dbReference type="InterPro" id="IPR011009">
    <property type="entry name" value="Kinase-like_dom_sf"/>
</dbReference>
<dbReference type="AlphaFoldDB" id="A0A9P7LGK1"/>
<sequence length="440" mass="49751">MPWRDEWPSACSGEPYDGKHLLDLIRSGKSPFDGVWDVGLLVREIEEKLDTKVTDIPMITKGSNNYGFYIKTSNKPDMVARLARGDVNMPGFDGFPIDLQASEARFEVAVYNLLKQEPGVRISRLLYSRIPIQHPGSMFAIPQDLAGRRLFVFESSAGSNNVWADLSPTERVWPSPFYLYHTRAKRLEQLLLLDQLARIRAALFSYNPPREFAAEYFLDRLFKFKPDSLSIPVAPTREFWVHVLEAKIRATIRNEGDMIGWEDDEETVGPIALAAKHSLLHAVQLILPADTPDGSLYRFVLEHGDFGIHNMTITRLESGQPLVTSVFDWETACIWPAILSDPLVAAGPVDLIAGEDGSSAVTRLPENATQADVEDYTSWASHYIKKLYHEAPGYETAIQAGKDFRYLWYALRDWRGGNSEEFFGVLGEWAETRIRKLEAL</sequence>
<comment type="caution">
    <text evidence="2">The sequence shown here is derived from an EMBL/GenBank/DDBJ whole genome shotgun (WGS) entry which is preliminary data.</text>
</comment>
<dbReference type="OrthoDB" id="3554464at2759"/>
<dbReference type="InterPro" id="IPR002575">
    <property type="entry name" value="Aminoglycoside_PTrfase"/>
</dbReference>
<reference evidence="2" key="1">
    <citation type="journal article" date="2020" name="bioRxiv">
        <title>Historical genomics reveals the evolutionary mechanisms behind multiple outbreaks of the host-specific coffee wilt pathogen Fusarium xylarioides.</title>
        <authorList>
            <person name="Peck D."/>
            <person name="Nowell R.W."/>
            <person name="Flood J."/>
            <person name="Ryan M.J."/>
            <person name="Barraclough T.G."/>
        </authorList>
    </citation>
    <scope>NUCLEOTIDE SEQUENCE</scope>
    <source>
        <strain evidence="2">IMI 127659i</strain>
    </source>
</reference>
<protein>
    <recommendedName>
        <fullName evidence="1">Aminoglycoside phosphotransferase domain-containing protein</fullName>
    </recommendedName>
</protein>
<keyword evidence="3" id="KW-1185">Reference proteome</keyword>
<dbReference type="Pfam" id="PF01636">
    <property type="entry name" value="APH"/>
    <property type="match status" value="1"/>
</dbReference>
<reference evidence="2" key="2">
    <citation type="submission" date="2020-10" db="EMBL/GenBank/DDBJ databases">
        <authorList>
            <person name="Peck L.D."/>
            <person name="Nowell R.W."/>
            <person name="Flood J."/>
            <person name="Ryan M.J."/>
            <person name="Barraclough T.G."/>
        </authorList>
    </citation>
    <scope>NUCLEOTIDE SEQUENCE</scope>
    <source>
        <strain evidence="2">IMI 127659i</strain>
    </source>
</reference>
<dbReference type="EMBL" id="JADFTT010000609">
    <property type="protein sequence ID" value="KAG5759827.1"/>
    <property type="molecule type" value="Genomic_DNA"/>
</dbReference>
<organism evidence="2 3">
    <name type="scientific">Fusarium xylarioides</name>
    <dbReference type="NCBI Taxonomy" id="221167"/>
    <lineage>
        <taxon>Eukaryota</taxon>
        <taxon>Fungi</taxon>
        <taxon>Dikarya</taxon>
        <taxon>Ascomycota</taxon>
        <taxon>Pezizomycotina</taxon>
        <taxon>Sordariomycetes</taxon>
        <taxon>Hypocreomycetidae</taxon>
        <taxon>Hypocreales</taxon>
        <taxon>Nectriaceae</taxon>
        <taxon>Fusarium</taxon>
        <taxon>Fusarium fujikuroi species complex</taxon>
    </lineage>
</organism>
<dbReference type="Proteomes" id="UP000750502">
    <property type="component" value="Unassembled WGS sequence"/>
</dbReference>
<evidence type="ECO:0000313" key="3">
    <source>
        <dbReference type="Proteomes" id="UP000750502"/>
    </source>
</evidence>
<feature type="domain" description="Aminoglycoside phosphotransferase" evidence="1">
    <location>
        <begin position="59"/>
        <end position="336"/>
    </location>
</feature>
<proteinExistence type="predicted"/>
<name>A0A9P7LGK1_9HYPO</name>
<gene>
    <name evidence="2" type="ORF">H9Q72_012049</name>
</gene>
<evidence type="ECO:0000259" key="1">
    <source>
        <dbReference type="Pfam" id="PF01636"/>
    </source>
</evidence>